<evidence type="ECO:0000313" key="2">
    <source>
        <dbReference type="Proteomes" id="UP001060012"/>
    </source>
</evidence>
<name>A0ABY5E1V7_9BACT</name>
<protein>
    <recommendedName>
        <fullName evidence="3">Restriction endonuclease type IV Mrr domain-containing protein</fullName>
    </recommendedName>
</protein>
<gene>
    <name evidence="1" type="ORF">NJU99_09730</name>
</gene>
<evidence type="ECO:0008006" key="3">
    <source>
        <dbReference type="Google" id="ProtNLM"/>
    </source>
</evidence>
<organism evidence="1 2">
    <name type="scientific">Arcobacter roscoffensis</name>
    <dbReference type="NCBI Taxonomy" id="2961520"/>
    <lineage>
        <taxon>Bacteria</taxon>
        <taxon>Pseudomonadati</taxon>
        <taxon>Campylobacterota</taxon>
        <taxon>Epsilonproteobacteria</taxon>
        <taxon>Campylobacterales</taxon>
        <taxon>Arcobacteraceae</taxon>
        <taxon>Arcobacter</taxon>
    </lineage>
</organism>
<dbReference type="RefSeq" id="WP_254575725.1">
    <property type="nucleotide sequence ID" value="NZ_CP100595.1"/>
</dbReference>
<keyword evidence="2" id="KW-1185">Reference proteome</keyword>
<dbReference type="EMBL" id="CP100595">
    <property type="protein sequence ID" value="UTJ05544.1"/>
    <property type="molecule type" value="Genomic_DNA"/>
</dbReference>
<reference evidence="1" key="1">
    <citation type="submission" date="2022-07" db="EMBL/GenBank/DDBJ databases">
        <title>Arcobacter roscoffensis sp. nov., a marine bacterium isolated from coastal seawater collected from Roscoff, France.</title>
        <authorList>
            <person name="Pascual J."/>
            <person name="Lepeaux C."/>
            <person name="Methner A."/>
            <person name="Overmann J."/>
        </authorList>
    </citation>
    <scope>NUCLEOTIDE SEQUENCE</scope>
    <source>
        <strain evidence="1">ARW1-2F2</strain>
    </source>
</reference>
<proteinExistence type="predicted"/>
<accession>A0ABY5E1V7</accession>
<evidence type="ECO:0000313" key="1">
    <source>
        <dbReference type="EMBL" id="UTJ05544.1"/>
    </source>
</evidence>
<sequence length="401" mass="47037">MEEKDFHDLKSMYGEVGARDFYEKSCLSILESKYQNAHTVKAGYKGDGGIDIYIGDLGINPIDIYQCKYFLNNLNDSQKQQIKKSLIRAIEHEDYNLTAWYLCLPKDLTKDEIIWFNKMKKSIIEQYKLNNIVIDYKEGSTLINYAKQEKVYSSIFNIQEALQIHEIHQHTVPNNKFVNIDLTNFSPPSLKNINIFLKKYDNSLSPNELKYINFLFQELLLNAQKHGYANDVQIIKQQNSFIFIDDGKRFNPLIELSKKTGGGSYTINHIKNNIKELSLEYKYKDNRNELIITFENNRNLINEDCIVMIQGDELFHFEIRNTLIDEIIKKSKNNECEDFVIDVIESQMAISHKAEIINRIMNDTTCNIVFKIRNQDIFFKNYIEGFAEHYGIIDRIKVEHV</sequence>
<dbReference type="Proteomes" id="UP001060012">
    <property type="component" value="Chromosome"/>
</dbReference>